<evidence type="ECO:0000313" key="1">
    <source>
        <dbReference type="EMBL" id="GBP98359.1"/>
    </source>
</evidence>
<accession>A0A4C2AH16</accession>
<organism evidence="1 2">
    <name type="scientific">Eumeta variegata</name>
    <name type="common">Bagworm moth</name>
    <name type="synonym">Eumeta japonica</name>
    <dbReference type="NCBI Taxonomy" id="151549"/>
    <lineage>
        <taxon>Eukaryota</taxon>
        <taxon>Metazoa</taxon>
        <taxon>Ecdysozoa</taxon>
        <taxon>Arthropoda</taxon>
        <taxon>Hexapoda</taxon>
        <taxon>Insecta</taxon>
        <taxon>Pterygota</taxon>
        <taxon>Neoptera</taxon>
        <taxon>Endopterygota</taxon>
        <taxon>Lepidoptera</taxon>
        <taxon>Glossata</taxon>
        <taxon>Ditrysia</taxon>
        <taxon>Tineoidea</taxon>
        <taxon>Psychidae</taxon>
        <taxon>Oiketicinae</taxon>
        <taxon>Eumeta</taxon>
    </lineage>
</organism>
<reference evidence="1 2" key="1">
    <citation type="journal article" date="2019" name="Commun. Biol.">
        <title>The bagworm genome reveals a unique fibroin gene that provides high tensile strength.</title>
        <authorList>
            <person name="Kono N."/>
            <person name="Nakamura H."/>
            <person name="Ohtoshi R."/>
            <person name="Tomita M."/>
            <person name="Numata K."/>
            <person name="Arakawa K."/>
        </authorList>
    </citation>
    <scope>NUCLEOTIDE SEQUENCE [LARGE SCALE GENOMIC DNA]</scope>
</reference>
<gene>
    <name evidence="1" type="ORF">EVAR_99239_1</name>
</gene>
<comment type="caution">
    <text evidence="1">The sequence shown here is derived from an EMBL/GenBank/DDBJ whole genome shotgun (WGS) entry which is preliminary data.</text>
</comment>
<sequence length="90" mass="10295">MLAGANDLRRHRQLPGSYTRMDLEGYRTLEEYQINFYRKSNEPFKLIKKGAREAKSNDVVTCQSATLLTSTLTNINSATLLSYIYDDVDV</sequence>
<protein>
    <submittedName>
        <fullName evidence="1">Uncharacterized protein</fullName>
    </submittedName>
</protein>
<proteinExistence type="predicted"/>
<keyword evidence="2" id="KW-1185">Reference proteome</keyword>
<dbReference type="EMBL" id="BGZK01003125">
    <property type="protein sequence ID" value="GBP98359.1"/>
    <property type="molecule type" value="Genomic_DNA"/>
</dbReference>
<name>A0A4C2AH16_EUMVA</name>
<evidence type="ECO:0000313" key="2">
    <source>
        <dbReference type="Proteomes" id="UP000299102"/>
    </source>
</evidence>
<dbReference type="Proteomes" id="UP000299102">
    <property type="component" value="Unassembled WGS sequence"/>
</dbReference>
<dbReference type="AlphaFoldDB" id="A0A4C2AH16"/>